<dbReference type="InterPro" id="IPR013560">
    <property type="entry name" value="DUF1722"/>
</dbReference>
<feature type="domain" description="DUF1722" evidence="1">
    <location>
        <begin position="191"/>
        <end position="307"/>
    </location>
</feature>
<name>A0ABM9SE43_9BACT</name>
<keyword evidence="3" id="KW-1185">Reference proteome</keyword>
<dbReference type="Pfam" id="PF04463">
    <property type="entry name" value="2-thiour_desulf"/>
    <property type="match status" value="1"/>
</dbReference>
<dbReference type="InterPro" id="IPR007553">
    <property type="entry name" value="2-thiour_desulf"/>
</dbReference>
<dbReference type="Pfam" id="PF08349">
    <property type="entry name" value="DUF1722"/>
    <property type="match status" value="1"/>
</dbReference>
<accession>A0ABM9SE43</accession>
<dbReference type="PANTHER" id="PTHR30087">
    <property type="entry name" value="INNER MEMBRANE PROTEIN"/>
    <property type="match status" value="1"/>
</dbReference>
<dbReference type="RefSeq" id="WP_229594273.1">
    <property type="nucleotide sequence ID" value="NZ_AP024485.1"/>
</dbReference>
<dbReference type="PIRSF" id="PIRSF037004">
    <property type="entry name" value="UCP037004"/>
    <property type="match status" value="1"/>
</dbReference>
<protein>
    <recommendedName>
        <fullName evidence="1">DUF1722 domain-containing protein</fullName>
    </recommendedName>
</protein>
<gene>
    <name evidence="2" type="ORF">PSDVSF_09780</name>
</gene>
<dbReference type="InterPro" id="IPR017087">
    <property type="entry name" value="UCP037004"/>
</dbReference>
<reference evidence="2" key="1">
    <citation type="journal article" date="2022" name="Arch. Microbiol.">
        <title>Pseudodesulfovibrio sediminis sp. nov., a mesophilic and neutrophilic sulfate-reducing bacterium isolated from sediment of a brackish lake.</title>
        <authorList>
            <person name="Takahashi A."/>
            <person name="Kojima H."/>
            <person name="Watanabe M."/>
            <person name="Fukui M."/>
        </authorList>
    </citation>
    <scope>NUCLEOTIDE SEQUENCE</scope>
    <source>
        <strain evidence="2">SF6</strain>
    </source>
</reference>
<dbReference type="EMBL" id="AP024485">
    <property type="protein sequence ID" value="BCS87736.1"/>
    <property type="molecule type" value="Genomic_DNA"/>
</dbReference>
<dbReference type="Proteomes" id="UP001053296">
    <property type="component" value="Chromosome"/>
</dbReference>
<organism evidence="2 3">
    <name type="scientific">Pseudodesulfovibrio sediminis</name>
    <dbReference type="NCBI Taxonomy" id="2810563"/>
    <lineage>
        <taxon>Bacteria</taxon>
        <taxon>Pseudomonadati</taxon>
        <taxon>Thermodesulfobacteriota</taxon>
        <taxon>Desulfovibrionia</taxon>
        <taxon>Desulfovibrionales</taxon>
        <taxon>Desulfovibrionaceae</taxon>
    </lineage>
</organism>
<evidence type="ECO:0000313" key="3">
    <source>
        <dbReference type="Proteomes" id="UP001053296"/>
    </source>
</evidence>
<dbReference type="PANTHER" id="PTHR30087:SF0">
    <property type="entry name" value="INNER MEMBRANE PROTEIN"/>
    <property type="match status" value="1"/>
</dbReference>
<proteinExistence type="predicted"/>
<sequence length="316" mass="36189">MSETIRIGVSACLAGEKVRYDRSHHHDRYLTKILAKYVEFIPLCPEIACGMGIPREKLRQVECADTIRLIGYESGDDLTETMTQWADRVLPGLDDEELCGFVVKPESPSCGVKRAKIYSTTGAPPKRGMGFFTTMLTQHAPLLPIVNSEQLHNPLLRENFIRRIFVLKRWRELTALGKDIGKLVDFHTRHKMLIRAHDLKGYRELGKLLGQSSQSNVKEIFDQYATLLFNSLKLQATQKKNSDVLQHAMGYFKKNIDAKDKQEVLDMITAYRTGKIPLLMPVTLLNHFARKYQKPYLIQQYFLNPSPAELQLLNQV</sequence>
<evidence type="ECO:0000313" key="2">
    <source>
        <dbReference type="EMBL" id="BCS87736.1"/>
    </source>
</evidence>
<evidence type="ECO:0000259" key="1">
    <source>
        <dbReference type="Pfam" id="PF08349"/>
    </source>
</evidence>